<sequence>MYGISKGAALKKFLGDTDLVTLAETFIEQSTEESIVRNGEKILVSLYGGLDEEGLDMLRFRKFTRKVMTSTTHV</sequence>
<evidence type="ECO:0000313" key="2">
    <source>
        <dbReference type="Proteomes" id="UP000828390"/>
    </source>
</evidence>
<comment type="caution">
    <text evidence="1">The sequence shown here is derived from an EMBL/GenBank/DDBJ whole genome shotgun (WGS) entry which is preliminary data.</text>
</comment>
<organism evidence="1 2">
    <name type="scientific">Dreissena polymorpha</name>
    <name type="common">Zebra mussel</name>
    <name type="synonym">Mytilus polymorpha</name>
    <dbReference type="NCBI Taxonomy" id="45954"/>
    <lineage>
        <taxon>Eukaryota</taxon>
        <taxon>Metazoa</taxon>
        <taxon>Spiralia</taxon>
        <taxon>Lophotrochozoa</taxon>
        <taxon>Mollusca</taxon>
        <taxon>Bivalvia</taxon>
        <taxon>Autobranchia</taxon>
        <taxon>Heteroconchia</taxon>
        <taxon>Euheterodonta</taxon>
        <taxon>Imparidentia</taxon>
        <taxon>Neoheterodontei</taxon>
        <taxon>Myida</taxon>
        <taxon>Dreissenoidea</taxon>
        <taxon>Dreissenidae</taxon>
        <taxon>Dreissena</taxon>
    </lineage>
</organism>
<accession>A0A9D4JVU3</accession>
<gene>
    <name evidence="1" type="ORF">DPMN_123975</name>
</gene>
<dbReference type="Proteomes" id="UP000828390">
    <property type="component" value="Unassembled WGS sequence"/>
</dbReference>
<reference evidence="1" key="2">
    <citation type="submission" date="2020-11" db="EMBL/GenBank/DDBJ databases">
        <authorList>
            <person name="McCartney M.A."/>
            <person name="Auch B."/>
            <person name="Kono T."/>
            <person name="Mallez S."/>
            <person name="Becker A."/>
            <person name="Gohl D.M."/>
            <person name="Silverstein K.A.T."/>
            <person name="Koren S."/>
            <person name="Bechman K.B."/>
            <person name="Herman A."/>
            <person name="Abrahante J.E."/>
            <person name="Garbe J."/>
        </authorList>
    </citation>
    <scope>NUCLEOTIDE SEQUENCE</scope>
    <source>
        <strain evidence="1">Duluth1</strain>
        <tissue evidence="1">Whole animal</tissue>
    </source>
</reference>
<dbReference type="AlphaFoldDB" id="A0A9D4JVU3"/>
<name>A0A9D4JVU3_DREPO</name>
<proteinExistence type="predicted"/>
<reference evidence="1" key="1">
    <citation type="journal article" date="2019" name="bioRxiv">
        <title>The Genome of the Zebra Mussel, Dreissena polymorpha: A Resource for Invasive Species Research.</title>
        <authorList>
            <person name="McCartney M.A."/>
            <person name="Auch B."/>
            <person name="Kono T."/>
            <person name="Mallez S."/>
            <person name="Zhang Y."/>
            <person name="Obille A."/>
            <person name="Becker A."/>
            <person name="Abrahante J.E."/>
            <person name="Garbe J."/>
            <person name="Badalamenti J.P."/>
            <person name="Herman A."/>
            <person name="Mangelson H."/>
            <person name="Liachko I."/>
            <person name="Sullivan S."/>
            <person name="Sone E.D."/>
            <person name="Koren S."/>
            <person name="Silverstein K.A.T."/>
            <person name="Beckman K.B."/>
            <person name="Gohl D.M."/>
        </authorList>
    </citation>
    <scope>NUCLEOTIDE SEQUENCE</scope>
    <source>
        <strain evidence="1">Duluth1</strain>
        <tissue evidence="1">Whole animal</tissue>
    </source>
</reference>
<dbReference type="EMBL" id="JAIWYP010000005">
    <property type="protein sequence ID" value="KAH3822202.1"/>
    <property type="molecule type" value="Genomic_DNA"/>
</dbReference>
<keyword evidence="2" id="KW-1185">Reference proteome</keyword>
<protein>
    <submittedName>
        <fullName evidence="1">Uncharacterized protein</fullName>
    </submittedName>
</protein>
<evidence type="ECO:0000313" key="1">
    <source>
        <dbReference type="EMBL" id="KAH3822202.1"/>
    </source>
</evidence>